<accession>A0A2H0YXP6</accession>
<evidence type="ECO:0000313" key="2">
    <source>
        <dbReference type="Proteomes" id="UP000228687"/>
    </source>
</evidence>
<dbReference type="Gene3D" id="3.30.1490.300">
    <property type="match status" value="1"/>
</dbReference>
<dbReference type="InterPro" id="IPR043129">
    <property type="entry name" value="ATPase_NBD"/>
</dbReference>
<comment type="caution">
    <text evidence="1">The sequence shown here is derived from an EMBL/GenBank/DDBJ whole genome shotgun (WGS) entry which is preliminary data.</text>
</comment>
<dbReference type="EMBL" id="PEXT01000046">
    <property type="protein sequence ID" value="PIS43260.1"/>
    <property type="molecule type" value="Genomic_DNA"/>
</dbReference>
<dbReference type="SUPFAM" id="SSF53067">
    <property type="entry name" value="Actin-like ATPase domain"/>
    <property type="match status" value="1"/>
</dbReference>
<organism evidence="1 2">
    <name type="scientific">Candidatus Kaiserbacteria bacterium CG08_land_8_20_14_0_20_50_21</name>
    <dbReference type="NCBI Taxonomy" id="1974604"/>
    <lineage>
        <taxon>Bacteria</taxon>
        <taxon>Candidatus Kaiseribacteriota</taxon>
    </lineage>
</organism>
<evidence type="ECO:0000313" key="1">
    <source>
        <dbReference type="EMBL" id="PIS43260.1"/>
    </source>
</evidence>
<name>A0A2H0YXP6_9BACT</name>
<evidence type="ECO:0008006" key="3">
    <source>
        <dbReference type="Google" id="ProtNLM"/>
    </source>
</evidence>
<gene>
    <name evidence="1" type="ORF">COT23_02215</name>
</gene>
<dbReference type="AlphaFoldDB" id="A0A2H0YXP6"/>
<dbReference type="Gene3D" id="3.30.420.40">
    <property type="match status" value="2"/>
</dbReference>
<reference evidence="2" key="1">
    <citation type="submission" date="2017-09" db="EMBL/GenBank/DDBJ databases">
        <title>Depth-based differentiation of microbial function through sediment-hosted aquifers and enrichment of novel symbionts in the deep terrestrial subsurface.</title>
        <authorList>
            <person name="Probst A.J."/>
            <person name="Ladd B."/>
            <person name="Jarett J.K."/>
            <person name="Geller-Mcgrath D.E."/>
            <person name="Sieber C.M.K."/>
            <person name="Emerson J.B."/>
            <person name="Anantharaman K."/>
            <person name="Thomas B.C."/>
            <person name="Malmstrom R."/>
            <person name="Stieglmeier M."/>
            <person name="Klingl A."/>
            <person name="Woyke T."/>
            <person name="Ryan C.M."/>
            <person name="Banfield J.F."/>
        </authorList>
    </citation>
    <scope>NUCLEOTIDE SEQUENCE [LARGE SCALE GENOMIC DNA]</scope>
</reference>
<dbReference type="Pfam" id="PF11104">
    <property type="entry name" value="PilM_2"/>
    <property type="match status" value="1"/>
</dbReference>
<sequence>MAFACSEHLRTALAPPRYLALPFSGIDLSTSGVKVVRLTESTQGLVLSQYAQSRLSLGAFTDGEIVDRSAVVEALATATRAAGISAANVALPESKSYLFETAAKGTKKAEWRTAIEQHLDELIPLPPPETDFDIINVGQNKQGDPLIAGVGFARRIVDDTLSIFDQANIGVRSLEGEPFAVARALLPAGDTSTTLIVDVGKTTTKLAIVANRIPRFATTIGIGGHALTLAVQKHFGVTEAEARKVKAERGIVPAHGNEDYLATMLSTVSAIRDEISLRLQYWQEKETLSGAHEPVSHAILVGGNASVRGLPEYLEGSLRIPVTAGDVFINLASRDTWIPQLDYTESLAYATAIGLALRDNV</sequence>
<proteinExistence type="predicted"/>
<dbReference type="PANTHER" id="PTHR32432">
    <property type="entry name" value="CELL DIVISION PROTEIN FTSA-RELATED"/>
    <property type="match status" value="1"/>
</dbReference>
<dbReference type="PANTHER" id="PTHR32432:SF3">
    <property type="entry name" value="ETHANOLAMINE UTILIZATION PROTEIN EUTJ"/>
    <property type="match status" value="1"/>
</dbReference>
<dbReference type="InterPro" id="IPR050696">
    <property type="entry name" value="FtsA/MreB"/>
</dbReference>
<dbReference type="InterPro" id="IPR005883">
    <property type="entry name" value="PilM"/>
</dbReference>
<protein>
    <recommendedName>
        <fullName evidence="3">SHS2 domain-containing protein</fullName>
    </recommendedName>
</protein>
<dbReference type="Proteomes" id="UP000228687">
    <property type="component" value="Unassembled WGS sequence"/>
</dbReference>
<dbReference type="CDD" id="cd24049">
    <property type="entry name" value="ASKHA_NBD_PilM"/>
    <property type="match status" value="1"/>
</dbReference>